<reference evidence="2" key="1">
    <citation type="journal article" date="2022" name="Mol. Ecol. Resour.">
        <title>The genomes of chicory, endive, great burdock and yacon provide insights into Asteraceae palaeo-polyploidization history and plant inulin production.</title>
        <authorList>
            <person name="Fan W."/>
            <person name="Wang S."/>
            <person name="Wang H."/>
            <person name="Wang A."/>
            <person name="Jiang F."/>
            <person name="Liu H."/>
            <person name="Zhao H."/>
            <person name="Xu D."/>
            <person name="Zhang Y."/>
        </authorList>
    </citation>
    <scope>NUCLEOTIDE SEQUENCE [LARGE SCALE GENOMIC DNA]</scope>
    <source>
        <strain evidence="2">cv. Niubang</strain>
    </source>
</reference>
<comment type="caution">
    <text evidence="1">The sequence shown here is derived from an EMBL/GenBank/DDBJ whole genome shotgun (WGS) entry which is preliminary data.</text>
</comment>
<gene>
    <name evidence="1" type="ORF">L6452_22453</name>
</gene>
<sequence length="152" mass="17455">MDRLVKNDSVRGLPVLRFQKNHLCQDCEKGKMNKASHKPKPEPCKSDILDILHVDLCGPMKTKSIGKKRYILVVVDDYSRYTWVKFLKSKDETSEVLINLVKTIQTNKQKQVKIVRSDNGTEFKNNTLQAFYEDQGCQINACLFRSSFVSLG</sequence>
<dbReference type="Proteomes" id="UP001055879">
    <property type="component" value="Linkage Group LG07"/>
</dbReference>
<proteinExistence type="predicted"/>
<name>A0ACB9B0N9_ARCLA</name>
<organism evidence="1 2">
    <name type="scientific">Arctium lappa</name>
    <name type="common">Greater burdock</name>
    <name type="synonym">Lappa major</name>
    <dbReference type="NCBI Taxonomy" id="4217"/>
    <lineage>
        <taxon>Eukaryota</taxon>
        <taxon>Viridiplantae</taxon>
        <taxon>Streptophyta</taxon>
        <taxon>Embryophyta</taxon>
        <taxon>Tracheophyta</taxon>
        <taxon>Spermatophyta</taxon>
        <taxon>Magnoliopsida</taxon>
        <taxon>eudicotyledons</taxon>
        <taxon>Gunneridae</taxon>
        <taxon>Pentapetalae</taxon>
        <taxon>asterids</taxon>
        <taxon>campanulids</taxon>
        <taxon>Asterales</taxon>
        <taxon>Asteraceae</taxon>
        <taxon>Carduoideae</taxon>
        <taxon>Cardueae</taxon>
        <taxon>Arctiinae</taxon>
        <taxon>Arctium</taxon>
    </lineage>
</organism>
<reference evidence="1 2" key="2">
    <citation type="journal article" date="2022" name="Mol. Ecol. Resour.">
        <title>The genomes of chicory, endive, great burdock and yacon provide insights into Asteraceae paleo-polyploidization history and plant inulin production.</title>
        <authorList>
            <person name="Fan W."/>
            <person name="Wang S."/>
            <person name="Wang H."/>
            <person name="Wang A."/>
            <person name="Jiang F."/>
            <person name="Liu H."/>
            <person name="Zhao H."/>
            <person name="Xu D."/>
            <person name="Zhang Y."/>
        </authorList>
    </citation>
    <scope>NUCLEOTIDE SEQUENCE [LARGE SCALE GENOMIC DNA]</scope>
    <source>
        <strain evidence="2">cv. Niubang</strain>
    </source>
</reference>
<protein>
    <submittedName>
        <fullName evidence="1">Uncharacterized protein</fullName>
    </submittedName>
</protein>
<keyword evidence="2" id="KW-1185">Reference proteome</keyword>
<dbReference type="EMBL" id="CM042053">
    <property type="protein sequence ID" value="KAI3715470.1"/>
    <property type="molecule type" value="Genomic_DNA"/>
</dbReference>
<accession>A0ACB9B0N9</accession>
<evidence type="ECO:0000313" key="2">
    <source>
        <dbReference type="Proteomes" id="UP001055879"/>
    </source>
</evidence>
<evidence type="ECO:0000313" key="1">
    <source>
        <dbReference type="EMBL" id="KAI3715470.1"/>
    </source>
</evidence>